<keyword evidence="2" id="KW-1185">Reference proteome</keyword>
<organism evidence="1 2">
    <name type="scientific">Brevibacillus laterosporus LMG 15441</name>
    <dbReference type="NCBI Taxonomy" id="1042163"/>
    <lineage>
        <taxon>Bacteria</taxon>
        <taxon>Bacillati</taxon>
        <taxon>Bacillota</taxon>
        <taxon>Bacilli</taxon>
        <taxon>Bacillales</taxon>
        <taxon>Paenibacillaceae</taxon>
        <taxon>Brevibacillus</taxon>
    </lineage>
</organism>
<name>A0A075R9X4_BRELA</name>
<evidence type="ECO:0000313" key="1">
    <source>
        <dbReference type="EMBL" id="AIG28063.1"/>
    </source>
</evidence>
<dbReference type="KEGG" id="blr:BRLA_c037630"/>
<dbReference type="STRING" id="1042163.BRLA_c037630"/>
<reference evidence="1 2" key="1">
    <citation type="journal article" date="2011" name="J. Bacteriol.">
        <title>Genome sequence of Brevibacillus laterosporus LMG 15441, a pathogen of invertebrates.</title>
        <authorList>
            <person name="Djukic M."/>
            <person name="Poehlein A."/>
            <person name="Thurmer A."/>
            <person name="Daniel R."/>
        </authorList>
    </citation>
    <scope>NUCLEOTIDE SEQUENCE [LARGE SCALE GENOMIC DNA]</scope>
    <source>
        <strain evidence="1 2">LMG 15441</strain>
    </source>
</reference>
<proteinExistence type="predicted"/>
<dbReference type="AlphaFoldDB" id="A0A075R9X4"/>
<protein>
    <submittedName>
        <fullName evidence="1">Uncharacterized protein</fullName>
    </submittedName>
</protein>
<dbReference type="Proteomes" id="UP000005850">
    <property type="component" value="Chromosome"/>
</dbReference>
<sequence length="48" mass="5396">MMLCKKIGMKLIIYPVKSKEQEALPSNDAGKAFVAFTFNNYGDPLMNK</sequence>
<accession>A0A075R9X4</accession>
<evidence type="ECO:0000313" key="2">
    <source>
        <dbReference type="Proteomes" id="UP000005850"/>
    </source>
</evidence>
<dbReference type="EMBL" id="CP007806">
    <property type="protein sequence ID" value="AIG28063.1"/>
    <property type="molecule type" value="Genomic_DNA"/>
</dbReference>
<gene>
    <name evidence="1" type="ORF">BRLA_c037630</name>
</gene>
<dbReference type="HOGENOM" id="CLU_3150229_0_0_9"/>